<dbReference type="InterPro" id="IPR036691">
    <property type="entry name" value="Endo/exonu/phosph_ase_sf"/>
</dbReference>
<dbReference type="InterPro" id="IPR004808">
    <property type="entry name" value="AP_endonuc_1"/>
</dbReference>
<reference evidence="10" key="1">
    <citation type="submission" date="2022-03" db="EMBL/GenBank/DDBJ databases">
        <authorList>
            <person name="Martin H S."/>
        </authorList>
    </citation>
    <scope>NUCLEOTIDE SEQUENCE</scope>
</reference>
<evidence type="ECO:0000256" key="6">
    <source>
        <dbReference type="ARBA" id="ARBA00022842"/>
    </source>
</evidence>
<keyword evidence="4 7" id="KW-0479">Metal-binding</keyword>
<evidence type="ECO:0000256" key="5">
    <source>
        <dbReference type="ARBA" id="ARBA00022801"/>
    </source>
</evidence>
<dbReference type="InterPro" id="IPR020847">
    <property type="entry name" value="AP_endonuclease_F1_BS"/>
</dbReference>
<keyword evidence="7" id="KW-0227">DNA damage</keyword>
<keyword evidence="7" id="KW-0234">DNA repair</keyword>
<comment type="cofactor">
    <cofactor evidence="2">
        <name>Mn(2+)</name>
        <dbReference type="ChEBI" id="CHEBI:29035"/>
    </cofactor>
</comment>
<evidence type="ECO:0000256" key="1">
    <source>
        <dbReference type="ARBA" id="ARBA00000493"/>
    </source>
</evidence>
<dbReference type="PROSITE" id="PS00726">
    <property type="entry name" value="AP_NUCLEASE_F1_1"/>
    <property type="match status" value="1"/>
</dbReference>
<feature type="compositionally biased region" description="Basic and acidic residues" evidence="8">
    <location>
        <begin position="41"/>
        <end position="50"/>
    </location>
</feature>
<feature type="compositionally biased region" description="Basic and acidic residues" evidence="8">
    <location>
        <begin position="272"/>
        <end position="289"/>
    </location>
</feature>
<keyword evidence="11" id="KW-1185">Reference proteome</keyword>
<dbReference type="NCBIfam" id="TIGR00195">
    <property type="entry name" value="exoDNase_III"/>
    <property type="match status" value="1"/>
</dbReference>
<comment type="catalytic activity">
    <reaction evidence="1">
        <text>Exonucleolytic cleavage in the 3'- to 5'-direction to yield nucleoside 5'-phosphates.</text>
        <dbReference type="EC" id="3.1.11.2"/>
    </reaction>
</comment>
<comment type="cofactor">
    <cofactor evidence="7">
        <name>Mg(2+)</name>
        <dbReference type="ChEBI" id="CHEBI:18420"/>
    </cofactor>
    <cofactor evidence="7">
        <name>Mn(2+)</name>
        <dbReference type="ChEBI" id="CHEBI:29035"/>
    </cofactor>
    <text evidence="7">Probably binds two magnesium or manganese ions per subunit.</text>
</comment>
<dbReference type="PANTHER" id="PTHR22748">
    <property type="entry name" value="AP ENDONUCLEASE"/>
    <property type="match status" value="1"/>
</dbReference>
<evidence type="ECO:0000256" key="4">
    <source>
        <dbReference type="ARBA" id="ARBA00022723"/>
    </source>
</evidence>
<evidence type="ECO:0000256" key="3">
    <source>
        <dbReference type="ARBA" id="ARBA00007092"/>
    </source>
</evidence>
<evidence type="ECO:0000256" key="7">
    <source>
        <dbReference type="RuleBase" id="RU362131"/>
    </source>
</evidence>
<feature type="compositionally biased region" description="Basic and acidic residues" evidence="8">
    <location>
        <begin position="226"/>
        <end position="241"/>
    </location>
</feature>
<keyword evidence="5" id="KW-0378">Hydrolase</keyword>
<feature type="compositionally biased region" description="Basic residues" evidence="8">
    <location>
        <begin position="260"/>
        <end position="271"/>
    </location>
</feature>
<keyword evidence="6 7" id="KW-0460">Magnesium</keyword>
<dbReference type="InterPro" id="IPR020848">
    <property type="entry name" value="AP_endonuclease_F1_CS"/>
</dbReference>
<organism evidence="10 11">
    <name type="scientific">Iphiclides podalirius</name>
    <name type="common">scarce swallowtail</name>
    <dbReference type="NCBI Taxonomy" id="110791"/>
    <lineage>
        <taxon>Eukaryota</taxon>
        <taxon>Metazoa</taxon>
        <taxon>Ecdysozoa</taxon>
        <taxon>Arthropoda</taxon>
        <taxon>Hexapoda</taxon>
        <taxon>Insecta</taxon>
        <taxon>Pterygota</taxon>
        <taxon>Neoptera</taxon>
        <taxon>Endopterygota</taxon>
        <taxon>Lepidoptera</taxon>
        <taxon>Glossata</taxon>
        <taxon>Ditrysia</taxon>
        <taxon>Papilionoidea</taxon>
        <taxon>Papilionidae</taxon>
        <taxon>Papilioninae</taxon>
        <taxon>Iphiclides</taxon>
    </lineage>
</organism>
<feature type="compositionally biased region" description="Acidic residues" evidence="8">
    <location>
        <begin position="242"/>
        <end position="253"/>
    </location>
</feature>
<dbReference type="SUPFAM" id="SSF56219">
    <property type="entry name" value="DNase I-like"/>
    <property type="match status" value="1"/>
</dbReference>
<dbReference type="PANTHER" id="PTHR22748:SF6">
    <property type="entry name" value="DNA-(APURINIC OR APYRIMIDINIC SITE) ENDONUCLEASE"/>
    <property type="match status" value="1"/>
</dbReference>
<accession>A0ABN8IRX2</accession>
<feature type="domain" description="Endonuclease/exonuclease/phosphatase" evidence="9">
    <location>
        <begin position="402"/>
        <end position="643"/>
    </location>
</feature>
<dbReference type="PROSITE" id="PS51435">
    <property type="entry name" value="AP_NUCLEASE_F1_4"/>
    <property type="match status" value="1"/>
</dbReference>
<protein>
    <recommendedName>
        <fullName evidence="7">DNA-(apurinic or apyrimidinic site) endonuclease</fullName>
        <ecNumber evidence="7">3.1.-.-</ecNumber>
    </recommendedName>
</protein>
<proteinExistence type="inferred from homology"/>
<feature type="compositionally biased region" description="Basic and acidic residues" evidence="8">
    <location>
        <begin position="145"/>
        <end position="182"/>
    </location>
</feature>
<feature type="non-terminal residue" evidence="10">
    <location>
        <position position="1"/>
    </location>
</feature>
<feature type="region of interest" description="Disordered" evidence="8">
    <location>
        <begin position="1"/>
        <end position="381"/>
    </location>
</feature>
<dbReference type="Proteomes" id="UP000837857">
    <property type="component" value="Chromosome 3"/>
</dbReference>
<feature type="compositionally biased region" description="Basic and acidic residues" evidence="8">
    <location>
        <begin position="297"/>
        <end position="306"/>
    </location>
</feature>
<dbReference type="PROSITE" id="PS00727">
    <property type="entry name" value="AP_NUCLEASE_F1_2"/>
    <property type="match status" value="1"/>
</dbReference>
<dbReference type="NCBIfam" id="TIGR00633">
    <property type="entry name" value="xth"/>
    <property type="match status" value="1"/>
</dbReference>
<dbReference type="EMBL" id="OW152815">
    <property type="protein sequence ID" value="CAH2063081.1"/>
    <property type="molecule type" value="Genomic_DNA"/>
</dbReference>
<feature type="compositionally biased region" description="Basic residues" evidence="8">
    <location>
        <begin position="184"/>
        <end position="194"/>
    </location>
</feature>
<gene>
    <name evidence="10" type="ORF">IPOD504_LOCUS12370</name>
</gene>
<evidence type="ECO:0000313" key="11">
    <source>
        <dbReference type="Proteomes" id="UP000837857"/>
    </source>
</evidence>
<feature type="compositionally biased region" description="Acidic residues" evidence="8">
    <location>
        <begin position="100"/>
        <end position="119"/>
    </location>
</feature>
<dbReference type="EC" id="3.1.-.-" evidence="7"/>
<evidence type="ECO:0000259" key="9">
    <source>
        <dbReference type="Pfam" id="PF03372"/>
    </source>
</evidence>
<dbReference type="Gene3D" id="3.60.10.10">
    <property type="entry name" value="Endonuclease/exonuclease/phosphatase"/>
    <property type="match status" value="1"/>
</dbReference>
<evidence type="ECO:0000313" key="10">
    <source>
        <dbReference type="EMBL" id="CAH2063081.1"/>
    </source>
</evidence>
<dbReference type="Pfam" id="PF03372">
    <property type="entry name" value="Exo_endo_phos"/>
    <property type="match status" value="1"/>
</dbReference>
<sequence>MAPRSVKNKKTADVKVTETATTRKGRKVKQMVEPEDVEIGLDDKAPESDKKTKRGKKLGNDDEQNNGTNDALEPPAKKSKRKNMDEVPSEDQSNDGNSTAEDEDTATPVEEIDQVEDQTETNGHIEETQVSSNSKGRKKLTKKQLLAEKSNETDNKPKETGRGRKNAKQENHESDVVKEGKSKPIGRGRGKKAQVKPSNDSETEEVLDEPKPDPPAPKGRKKQARINKEKTPEADKELSEEQEKEDEEDIPEDEPQKKEVKSRKTQGKKAQPKAEIEEKEEEVKEETQSTKKRRGAKKDEKNKGDAKDDEELEEKVSDTKPSRGKKGQKKIPVKSPETEEEIQDTGESTNKRRRKPVEDKAAEEDGKKKAPPKNKASTNYENIDFSNASKTNEGKEWNFKIASWNVDGIRAWLDKGGLDYIKFEKPDILCLQEVKCSKEKLPEAITNVPGYHAYWLCSEQDGYAGVGIYTAKLAMNVQYGLQDEELDSEGRIITAEYEQFYLVCTYVPNAGRKLVTMSKRLKWNEEFRKHVKSLDKKKPVIICGDMNVSHNTIDLANPKTNRKNAGFTDEERAGMTDLISDGFVDTYRQLYPEKTGAYTFWTYMFNCRAKNVGWRLDYFLMSQRLMSSLCDSVIRDEVYGSDHCPITLFLHLSSANKPKE</sequence>
<evidence type="ECO:0000256" key="8">
    <source>
        <dbReference type="SAM" id="MobiDB-lite"/>
    </source>
</evidence>
<comment type="similarity">
    <text evidence="3 7">Belongs to the DNA repair enzymes AP/ExoA family.</text>
</comment>
<feature type="compositionally biased region" description="Basic and acidic residues" evidence="8">
    <location>
        <begin position="356"/>
        <end position="368"/>
    </location>
</feature>
<dbReference type="PROSITE" id="PS00728">
    <property type="entry name" value="AP_NUCLEASE_F1_3"/>
    <property type="match status" value="1"/>
</dbReference>
<evidence type="ECO:0000256" key="2">
    <source>
        <dbReference type="ARBA" id="ARBA00001936"/>
    </source>
</evidence>
<name>A0ABN8IRX2_9NEOP</name>
<dbReference type="CDD" id="cd09087">
    <property type="entry name" value="Ape1-like_AP-endo"/>
    <property type="match status" value="1"/>
</dbReference>
<feature type="compositionally biased region" description="Basic residues" evidence="8">
    <location>
        <begin position="322"/>
        <end position="332"/>
    </location>
</feature>
<dbReference type="InterPro" id="IPR005135">
    <property type="entry name" value="Endo/exonuclease/phosphatase"/>
</dbReference>